<feature type="transmembrane region" description="Helical" evidence="1">
    <location>
        <begin position="86"/>
        <end position="104"/>
    </location>
</feature>
<dbReference type="PANTHER" id="PTHR36394:SF1">
    <property type="entry name" value="OS01G0277700 PROTEIN"/>
    <property type="match status" value="1"/>
</dbReference>
<dbReference type="PANTHER" id="PTHR36394">
    <property type="entry name" value="OS01G0277700 PROTEIN"/>
    <property type="match status" value="1"/>
</dbReference>
<evidence type="ECO:0000313" key="3">
    <source>
        <dbReference type="Proteomes" id="UP001597512"/>
    </source>
</evidence>
<keyword evidence="1" id="KW-1133">Transmembrane helix</keyword>
<feature type="transmembrane region" description="Helical" evidence="1">
    <location>
        <begin position="182"/>
        <end position="205"/>
    </location>
</feature>
<accession>A0ABW6AII3</accession>
<evidence type="ECO:0000313" key="2">
    <source>
        <dbReference type="EMBL" id="MFD2934278.1"/>
    </source>
</evidence>
<comment type="caution">
    <text evidence="2">The sequence shown here is derived from an EMBL/GenBank/DDBJ whole genome shotgun (WGS) entry which is preliminary data.</text>
</comment>
<evidence type="ECO:0008006" key="4">
    <source>
        <dbReference type="Google" id="ProtNLM"/>
    </source>
</evidence>
<sequence length="238" mass="26788">MNPETQLLILTAITVAILHTTTGPDHYLPFIVLAKARNWSLMRTIGWTILCGCGHVWSSVLLGLGGAALGWSLTKISWLESVRGGMAGWSLLGFGLIYSIWGMIRAYQNQPHKHFDLQDNGEMYVFEHNHGETDRQPVVYPQNRYKVTPWVMFVIFVLGPCEPMIPLLYFPAAQQSWSGMWLLISVYTVSTLATMTGMVLLGYYGMAFLKTEKLERYMHALAGVTIFICGAGMVFLEW</sequence>
<feature type="transmembrane region" description="Helical" evidence="1">
    <location>
        <begin position="150"/>
        <end position="170"/>
    </location>
</feature>
<gene>
    <name evidence="2" type="ORF">ACFS25_10830</name>
</gene>
<evidence type="ECO:0000256" key="1">
    <source>
        <dbReference type="SAM" id="Phobius"/>
    </source>
</evidence>
<dbReference type="Proteomes" id="UP001597512">
    <property type="component" value="Unassembled WGS sequence"/>
</dbReference>
<keyword evidence="1" id="KW-0812">Transmembrane</keyword>
<proteinExistence type="predicted"/>
<reference evidence="3" key="1">
    <citation type="journal article" date="2019" name="Int. J. Syst. Evol. Microbiol.">
        <title>The Global Catalogue of Microorganisms (GCM) 10K type strain sequencing project: providing services to taxonomists for standard genome sequencing and annotation.</title>
        <authorList>
            <consortium name="The Broad Institute Genomics Platform"/>
            <consortium name="The Broad Institute Genome Sequencing Center for Infectious Disease"/>
            <person name="Wu L."/>
            <person name="Ma J."/>
        </authorList>
    </citation>
    <scope>NUCLEOTIDE SEQUENCE [LARGE SCALE GENOMIC DNA]</scope>
    <source>
        <strain evidence="3">KCTC 52490</strain>
    </source>
</reference>
<dbReference type="RefSeq" id="WP_381499847.1">
    <property type="nucleotide sequence ID" value="NZ_JBHUOM010000002.1"/>
</dbReference>
<keyword evidence="3" id="KW-1185">Reference proteome</keyword>
<dbReference type="EMBL" id="JBHUOM010000002">
    <property type="protein sequence ID" value="MFD2934278.1"/>
    <property type="molecule type" value="Genomic_DNA"/>
</dbReference>
<protein>
    <recommendedName>
        <fullName evidence="4">Urease accessory protein UreH-like transmembrane domain-containing protein</fullName>
    </recommendedName>
</protein>
<name>A0ABW6AII3_9BACT</name>
<feature type="transmembrane region" description="Helical" evidence="1">
    <location>
        <begin position="217"/>
        <end position="236"/>
    </location>
</feature>
<keyword evidence="1" id="KW-0472">Membrane</keyword>
<feature type="transmembrane region" description="Helical" evidence="1">
    <location>
        <begin position="46"/>
        <end position="74"/>
    </location>
</feature>
<organism evidence="2 3">
    <name type="scientific">Spirosoma flavum</name>
    <dbReference type="NCBI Taxonomy" id="2048557"/>
    <lineage>
        <taxon>Bacteria</taxon>
        <taxon>Pseudomonadati</taxon>
        <taxon>Bacteroidota</taxon>
        <taxon>Cytophagia</taxon>
        <taxon>Cytophagales</taxon>
        <taxon>Cytophagaceae</taxon>
        <taxon>Spirosoma</taxon>
    </lineage>
</organism>